<keyword evidence="2" id="KW-1185">Reference proteome</keyword>
<accession>A0ACD5ZKQ7</accession>
<name>A0ACD5ZKQ7_AVESA</name>
<evidence type="ECO:0000313" key="2">
    <source>
        <dbReference type="Proteomes" id="UP001732700"/>
    </source>
</evidence>
<dbReference type="Proteomes" id="UP001732700">
    <property type="component" value="Chromosome 7A"/>
</dbReference>
<dbReference type="EnsemblPlants" id="AVESA.00010b.r2.7AG1188030.1">
    <property type="protein sequence ID" value="AVESA.00010b.r2.7AG1188030.1.CDS"/>
    <property type="gene ID" value="AVESA.00010b.r2.7AG1188030"/>
</dbReference>
<reference evidence="1" key="2">
    <citation type="submission" date="2025-09" db="UniProtKB">
        <authorList>
            <consortium name="EnsemblPlants"/>
        </authorList>
    </citation>
    <scope>IDENTIFICATION</scope>
</reference>
<proteinExistence type="predicted"/>
<sequence>MSSSSSKKWNEYDRENWPRDLIDIDCWLNGYRKAVEYPGYCCNKDDDFGVFWIVGAGPIFSFARAISGIISEKINNRCGPYEHVIKVDLKPTPTAKEAQGKGITSIKYQLTLAAAKELGLLDQEYDRLKEKHDQLQYYTYGRDGASGELAKHVQNISPLVGKLLASKKYMLVLNNLQWPIEPLSFTPDCGLPLLPWTRSQWLISPTSQDVYNESKSEDNGVFKSIYEDEHVVFLTIFALRQSAEHMLNTICQESIEYWHVIAINCFHYAVTIFANHSQVVAVTSDELIHQWAILLPRMTSTISSNSSKCSDMRRVGRVILEAFEKYSLLQLPFSPANEAREATNTGAQFFAYHGLIAESITVDELTDNKKKWISFVDMSNLEEFILVNCSNLVELPPSMVALSSLMVLEITGTQIKYFPHKIFEEMQKLKSLKLIDNNNLISLTRPVSRVHEIKLEGHPNLKSFSLIGAPHIKRLSLRRCGMLESVELKNLDALEELDLSSTSIKELPVEIPNGTQLRRLLLLGVPSMLRFPWQVQRLPEVFYFDQYPEGNGTHSGQVSQLCVSDPKFFYSFGKSCVDLVRKGQFFQSFSVQVTPCSTNYMRLQHEEETFDNKLQNFVQKQSTYMDIYNSCYAEETAIASPITIPVRRTERHVQITGMQVAPFDGLRNLLNVTKSISVTCDTSIGFFSYLSQYQDLEESRHVSEFSLLEHLHLEYCPRLEVMVPNAVTLPRLKTLDILFCYNLKKIFYEGDHPGWRYRLLPNLERIRLQELPLLQHFKDNDATIGAPMWKEHPCGRSSMLLEPPTPSVPTWSARDGEVNTIQHEFINTCLVNGVPTYIHPYSVQENIDQYCICPSIISTLVSYIRSDHPIYTCMPSNTCSCQIRLVNSCSKTYMYIV</sequence>
<evidence type="ECO:0000313" key="1">
    <source>
        <dbReference type="EnsemblPlants" id="AVESA.00010b.r2.7AG1188030.1.CDS"/>
    </source>
</evidence>
<protein>
    <submittedName>
        <fullName evidence="1">Uncharacterized protein</fullName>
    </submittedName>
</protein>
<reference evidence="1" key="1">
    <citation type="submission" date="2021-05" db="EMBL/GenBank/DDBJ databases">
        <authorList>
            <person name="Scholz U."/>
            <person name="Mascher M."/>
            <person name="Fiebig A."/>
        </authorList>
    </citation>
    <scope>NUCLEOTIDE SEQUENCE [LARGE SCALE GENOMIC DNA]</scope>
</reference>
<organism evidence="1 2">
    <name type="scientific">Avena sativa</name>
    <name type="common">Oat</name>
    <dbReference type="NCBI Taxonomy" id="4498"/>
    <lineage>
        <taxon>Eukaryota</taxon>
        <taxon>Viridiplantae</taxon>
        <taxon>Streptophyta</taxon>
        <taxon>Embryophyta</taxon>
        <taxon>Tracheophyta</taxon>
        <taxon>Spermatophyta</taxon>
        <taxon>Magnoliopsida</taxon>
        <taxon>Liliopsida</taxon>
        <taxon>Poales</taxon>
        <taxon>Poaceae</taxon>
        <taxon>BOP clade</taxon>
        <taxon>Pooideae</taxon>
        <taxon>Poodae</taxon>
        <taxon>Poeae</taxon>
        <taxon>Poeae Chloroplast Group 1 (Aveneae type)</taxon>
        <taxon>Aveninae</taxon>
        <taxon>Avena</taxon>
    </lineage>
</organism>